<evidence type="ECO:0000313" key="2">
    <source>
        <dbReference type="EMBL" id="VFS90053.1"/>
    </source>
</evidence>
<feature type="transmembrane region" description="Helical" evidence="1">
    <location>
        <begin position="34"/>
        <end position="58"/>
    </location>
</feature>
<evidence type="ECO:0000313" key="3">
    <source>
        <dbReference type="Proteomes" id="UP000345637"/>
    </source>
</evidence>
<keyword evidence="1" id="KW-0812">Transmembrane</keyword>
<gene>
    <name evidence="2" type="ORF">NCTC12998_06900</name>
</gene>
<dbReference type="EMBL" id="CAADJE010000037">
    <property type="protein sequence ID" value="VFS90053.1"/>
    <property type="molecule type" value="Genomic_DNA"/>
</dbReference>
<dbReference type="AlphaFoldDB" id="A0A485CZT8"/>
<reference evidence="2 3" key="1">
    <citation type="submission" date="2019-03" db="EMBL/GenBank/DDBJ databases">
        <authorList>
            <consortium name="Pathogen Informatics"/>
        </authorList>
    </citation>
    <scope>NUCLEOTIDE SEQUENCE [LARGE SCALE GENOMIC DNA]</scope>
    <source>
        <strain evidence="2 3">NCTC12998</strain>
    </source>
</reference>
<accession>A0A485CZT8</accession>
<organism evidence="2 3">
    <name type="scientific">Raoultella planticola</name>
    <name type="common">Klebsiella planticola</name>
    <dbReference type="NCBI Taxonomy" id="575"/>
    <lineage>
        <taxon>Bacteria</taxon>
        <taxon>Pseudomonadati</taxon>
        <taxon>Pseudomonadota</taxon>
        <taxon>Gammaproteobacteria</taxon>
        <taxon>Enterobacterales</taxon>
        <taxon>Enterobacteriaceae</taxon>
        <taxon>Klebsiella/Raoultella group</taxon>
        <taxon>Raoultella</taxon>
    </lineage>
</organism>
<evidence type="ECO:0000256" key="1">
    <source>
        <dbReference type="SAM" id="Phobius"/>
    </source>
</evidence>
<proteinExistence type="predicted"/>
<name>A0A485CZT8_RAOPL</name>
<keyword evidence="1" id="KW-0472">Membrane</keyword>
<sequence>MGWHPSGEKAQKVMRNHSTIQVHVSVAWRTPQFWLLWLVLWLNVTAGIGILGMASPMLQEIFAGKLLSQDLSWNELKWRTVEADCDDGRRIHRPAQFV</sequence>
<keyword evidence="1" id="KW-1133">Transmembrane helix</keyword>
<dbReference type="Proteomes" id="UP000345637">
    <property type="component" value="Unassembled WGS sequence"/>
</dbReference>
<protein>
    <submittedName>
        <fullName evidence="2">Uncharacterized protein</fullName>
    </submittedName>
</protein>